<gene>
    <name evidence="6" type="ORF">EI291_12015</name>
</gene>
<dbReference type="Proteomes" id="UP000273500">
    <property type="component" value="Unassembled WGS sequence"/>
</dbReference>
<evidence type="ECO:0000259" key="5">
    <source>
        <dbReference type="PROSITE" id="PS51829"/>
    </source>
</evidence>
<dbReference type="SUPFAM" id="SSF55486">
    <property type="entry name" value="Metalloproteases ('zincins'), catalytic domain"/>
    <property type="match status" value="1"/>
</dbReference>
<dbReference type="Gene3D" id="2.60.40.10">
    <property type="entry name" value="Immunoglobulins"/>
    <property type="match status" value="3"/>
</dbReference>
<dbReference type="Pfam" id="PF01483">
    <property type="entry name" value="P_proprotein"/>
    <property type="match status" value="1"/>
</dbReference>
<dbReference type="SUPFAM" id="SSF49265">
    <property type="entry name" value="Fibronectin type III"/>
    <property type="match status" value="2"/>
</dbReference>
<sequence>MQETSTFFPQAWRPLLAGGMLVAGLSAATTASAQRVLWADAPQLPTSARQATQPLSHFRAVTMQLDAVRAALQNAPAERTTSARTSATVISLPLPNGTSQRFRVVQVPVMAPALAAKYPSIHTYAAQGIDDPAATARLDITPDGFHAMILSAGSTVYIDPAERGDATHLVFERRAMNQGAFPFVCSTPSPDGTEPLPQITAAQRAAVANGTTLRTYRLALACTGEYATFHGGTKQGAMAGMVASVNRVSGIYEKELAVRLVIVPKNDTLIFLDANTDPYTNNSGSTMLNQNQTTVDARIGSANYDIGHVFSTGGGGVAQKPSVCVSGKARGVTGSSAPTNDAFDVDYVAHEMGHQFGADHTFNSQTGSCGGGNRANASAYEPGSGTTIMAYAGICGADDIQPNSDPYFHSRSFDQIVAHITGLGNCSVNTATGNTPPVVNAGRNYAIPVSTPFVLTGSATDANNDALTYSWEQYNLGAAGAPSAATGDAPLFRVFSPTTSPSRTFPRLSDLLNNAQTKGELLPTYGRRLIFRLVARDNRIGGGGIDYDSMNVVVVPTAGPFVVTAPNTATTWLVGAPQQVTWNVANTTQAPISATNVDVLLSTDGGLTYPTTLLAGTPNDGCETVTVPANVAGSAQARIRVQATGGIFFDISNQNFTLEAPAGPTFFLQGPGCSASALAFCPGASGSVSVTVGQLQNFTGAVTLSAANLPAGVTVTYANATVQAGTGTTATVSATSAAPAGTYVIRLTGTSGGVTRFQDISLTIQPSATQAAVITTPTATSGPTTLRPAITWAVVPNATAYEVQIATDAAFTNIVQSQTNLTGTSFTPSATLLPATTYYVRVRGLSPCGTAPFSAVTSFTTGVQSCQPIVATNVPRAIPAGSTPTVSSVIAVTSTERVSNIRVSNLAISHPDVSELEISLTNPAGRRVVLFSRACPGTTNLNLTFDDAATAALACPLTSGATVRPANSLGDLLNTSANGNWTLTISDNNTSNGGTLTGWTLELCTVGEVPAAPSSLTTLAPTVTATAASIDMIWLDNSGNESGFEIERARSGGTFAKIATVAANTTFYTDQVTANGPYCYRVRAVNTTGVSAYSNESCQTVAGITAARNAALLQGIEVAPNPSAGVFNVRIDNAQRGSITLRVTDALGRQVQAQTLTKGAAALQLPLDLSSLSTGVYNLHFDMPNGSTVVRLLKE</sequence>
<dbReference type="OrthoDB" id="9792152at2"/>
<keyword evidence="3" id="KW-0732">Signal</keyword>
<feature type="domain" description="P/Homo B" evidence="5">
    <location>
        <begin position="861"/>
        <end position="1011"/>
    </location>
</feature>
<accession>A0A3R9PBI5</accession>
<dbReference type="PROSITE" id="PS51829">
    <property type="entry name" value="P_HOMO_B"/>
    <property type="match status" value="1"/>
</dbReference>
<feature type="chain" id="PRO_5018577077" evidence="3">
    <location>
        <begin position="34"/>
        <end position="1195"/>
    </location>
</feature>
<dbReference type="InterPro" id="IPR002884">
    <property type="entry name" value="P_dom"/>
</dbReference>
<dbReference type="RefSeq" id="WP_125420161.1">
    <property type="nucleotide sequence ID" value="NZ_RWIT01000005.1"/>
</dbReference>
<keyword evidence="1" id="KW-0645">Protease</keyword>
<dbReference type="InterPro" id="IPR008979">
    <property type="entry name" value="Galactose-bd-like_sf"/>
</dbReference>
<feature type="domain" description="Fibronectin type-III" evidence="4">
    <location>
        <begin position="1012"/>
        <end position="1104"/>
    </location>
</feature>
<dbReference type="Gene3D" id="3.40.390.10">
    <property type="entry name" value="Collagenase (Catalytic Domain)"/>
    <property type="match status" value="1"/>
</dbReference>
<evidence type="ECO:0000259" key="4">
    <source>
        <dbReference type="PROSITE" id="PS50853"/>
    </source>
</evidence>
<dbReference type="CDD" id="cd00063">
    <property type="entry name" value="FN3"/>
    <property type="match status" value="1"/>
</dbReference>
<dbReference type="AlphaFoldDB" id="A0A3R9PBI5"/>
<organism evidence="6 7">
    <name type="scientific">Hymenobacter rigui</name>
    <dbReference type="NCBI Taxonomy" id="334424"/>
    <lineage>
        <taxon>Bacteria</taxon>
        <taxon>Pseudomonadati</taxon>
        <taxon>Bacteroidota</taxon>
        <taxon>Cytophagia</taxon>
        <taxon>Cytophagales</taxon>
        <taxon>Hymenobacteraceae</taxon>
        <taxon>Hymenobacter</taxon>
    </lineage>
</organism>
<evidence type="ECO:0000313" key="7">
    <source>
        <dbReference type="Proteomes" id="UP000273500"/>
    </source>
</evidence>
<feature type="domain" description="Fibronectin type-III" evidence="4">
    <location>
        <begin position="773"/>
        <end position="864"/>
    </location>
</feature>
<dbReference type="Pfam" id="PF13583">
    <property type="entry name" value="Reprolysin_4"/>
    <property type="match status" value="1"/>
</dbReference>
<feature type="signal peptide" evidence="3">
    <location>
        <begin position="1"/>
        <end position="33"/>
    </location>
</feature>
<dbReference type="GO" id="GO:0004252">
    <property type="term" value="F:serine-type endopeptidase activity"/>
    <property type="evidence" value="ECO:0007669"/>
    <property type="project" value="InterPro"/>
</dbReference>
<comment type="caution">
    <text evidence="6">The sequence shown here is derived from an EMBL/GenBank/DDBJ whole genome shotgun (WGS) entry which is preliminary data.</text>
</comment>
<keyword evidence="7" id="KW-1185">Reference proteome</keyword>
<dbReference type="InterPro" id="IPR003961">
    <property type="entry name" value="FN3_dom"/>
</dbReference>
<dbReference type="InterPro" id="IPR013783">
    <property type="entry name" value="Ig-like_fold"/>
</dbReference>
<dbReference type="InterPro" id="IPR024079">
    <property type="entry name" value="MetalloPept_cat_dom_sf"/>
</dbReference>
<dbReference type="PROSITE" id="PS50853">
    <property type="entry name" value="FN3"/>
    <property type="match status" value="2"/>
</dbReference>
<dbReference type="EMBL" id="RWIT01000005">
    <property type="protein sequence ID" value="RSK48437.1"/>
    <property type="molecule type" value="Genomic_DNA"/>
</dbReference>
<dbReference type="GO" id="GO:0008237">
    <property type="term" value="F:metallopeptidase activity"/>
    <property type="evidence" value="ECO:0007669"/>
    <property type="project" value="InterPro"/>
</dbReference>
<evidence type="ECO:0000256" key="1">
    <source>
        <dbReference type="ARBA" id="ARBA00022670"/>
    </source>
</evidence>
<evidence type="ECO:0000256" key="3">
    <source>
        <dbReference type="SAM" id="SignalP"/>
    </source>
</evidence>
<dbReference type="Gene3D" id="2.60.120.260">
    <property type="entry name" value="Galactose-binding domain-like"/>
    <property type="match status" value="1"/>
</dbReference>
<dbReference type="InterPro" id="IPR026444">
    <property type="entry name" value="Secre_tail"/>
</dbReference>
<dbReference type="Pfam" id="PF18962">
    <property type="entry name" value="Por_Secre_tail"/>
    <property type="match status" value="1"/>
</dbReference>
<dbReference type="GO" id="GO:0006508">
    <property type="term" value="P:proteolysis"/>
    <property type="evidence" value="ECO:0007669"/>
    <property type="project" value="UniProtKB-KW"/>
</dbReference>
<dbReference type="SUPFAM" id="SSF49785">
    <property type="entry name" value="Galactose-binding domain-like"/>
    <property type="match status" value="1"/>
</dbReference>
<reference evidence="6 7" key="1">
    <citation type="submission" date="2018-12" db="EMBL/GenBank/DDBJ databases">
        <authorList>
            <person name="Feng G."/>
            <person name="Zhu H."/>
        </authorList>
    </citation>
    <scope>NUCLEOTIDE SEQUENCE [LARGE SCALE GENOMIC DNA]</scope>
    <source>
        <strain evidence="6 7">KCTC 12533</strain>
    </source>
</reference>
<dbReference type="NCBIfam" id="TIGR04183">
    <property type="entry name" value="Por_Secre_tail"/>
    <property type="match status" value="1"/>
</dbReference>
<name>A0A3R9PBI5_9BACT</name>
<evidence type="ECO:0000256" key="2">
    <source>
        <dbReference type="ARBA" id="ARBA00022801"/>
    </source>
</evidence>
<evidence type="ECO:0000313" key="6">
    <source>
        <dbReference type="EMBL" id="RSK48437.1"/>
    </source>
</evidence>
<dbReference type="InterPro" id="IPR036116">
    <property type="entry name" value="FN3_sf"/>
</dbReference>
<proteinExistence type="predicted"/>
<keyword evidence="2" id="KW-0378">Hydrolase</keyword>
<protein>
    <submittedName>
        <fullName evidence="6">T9SS C-terminal target domain-containing protein</fullName>
    </submittedName>
</protein>